<dbReference type="Proteomes" id="UP000269793">
    <property type="component" value="Chromosome III"/>
</dbReference>
<dbReference type="GO" id="GO:0034715">
    <property type="term" value="C:pICln-Sm protein complex"/>
    <property type="evidence" value="ECO:0007669"/>
    <property type="project" value="InterPro"/>
</dbReference>
<evidence type="ECO:0000256" key="2">
    <source>
        <dbReference type="ARBA" id="ARBA00004496"/>
    </source>
</evidence>
<evidence type="ECO:0000256" key="4">
    <source>
        <dbReference type="ARBA" id="ARBA00008209"/>
    </source>
</evidence>
<dbReference type="Gene3D" id="3.30.70.330">
    <property type="match status" value="1"/>
</dbReference>
<dbReference type="AlphaFoldDB" id="A0A3G2S6K6"/>
<sequence length="417" mass="46036">MPLVAVSEPPRVAAADEPDAYESTPKSLEEIPSRLVLHVDPVHLCMRPVPPVLQERDIDTLASVGTLWLTEQRFTFLPRQGKGFQVDYPSIALHAVSRSVPEYATHDDFGTEMCLYCQLDDHPERDEEEEDEVVREMWILTHDAASLNTLYESLSHCASLYPSLPGGADAHPLAGLAAMSGEASSEEEKNDEGRAQTCPSSNTLMFVNFPPAFFTSEATVSLFVDVLRAYGPLVAWSPMPAFRQARAVMERPSDTLRIKQALDYQELAHDDEQSFVLRVYYDHDTPLTLLPTGEYAVTQAVDIPRPFLEPPAPEKEFLLSPPGSPPVGWEQQKEDRPNTQALSDDLIKALHKLSMEQETPKAENAGTSTLFQGSHHAVPGVVLHATESATSSSSRPSGIERVKATKDSMRPTSRPPI</sequence>
<reference evidence="8 9" key="1">
    <citation type="submission" date="2018-10" db="EMBL/GenBank/DDBJ databases">
        <title>Complete genome sequence of Malassezia restricta CBS 7877.</title>
        <authorList>
            <person name="Morand S.C."/>
            <person name="Bertignac M."/>
            <person name="Iltis A."/>
            <person name="Kolder I."/>
            <person name="Pirovano W."/>
            <person name="Jourdain R."/>
            <person name="Clavaud C."/>
        </authorList>
    </citation>
    <scope>NUCLEOTIDE SEQUENCE [LARGE SCALE GENOMIC DNA]</scope>
    <source>
        <strain evidence="8 9">CBS 7877</strain>
    </source>
</reference>
<dbReference type="Pfam" id="PF04847">
    <property type="entry name" value="Calcipressin"/>
    <property type="match status" value="1"/>
</dbReference>
<dbReference type="GO" id="GO:0019722">
    <property type="term" value="P:calcium-mediated signaling"/>
    <property type="evidence" value="ECO:0007669"/>
    <property type="project" value="InterPro"/>
</dbReference>
<evidence type="ECO:0000256" key="6">
    <source>
        <dbReference type="ARBA" id="ARBA00023242"/>
    </source>
</evidence>
<feature type="region of interest" description="Disordered" evidence="7">
    <location>
        <begin position="385"/>
        <end position="417"/>
    </location>
</feature>
<feature type="region of interest" description="Disordered" evidence="7">
    <location>
        <begin position="312"/>
        <end position="339"/>
    </location>
</feature>
<keyword evidence="6" id="KW-0539">Nucleus</keyword>
<comment type="similarity">
    <text evidence="3">Belongs to the pICln (TC 1.A.47) family.</text>
</comment>
<dbReference type="OrthoDB" id="17212at2759"/>
<feature type="compositionally biased region" description="Basic and acidic residues" evidence="7">
    <location>
        <begin position="398"/>
        <end position="409"/>
    </location>
</feature>
<evidence type="ECO:0000256" key="3">
    <source>
        <dbReference type="ARBA" id="ARBA00007054"/>
    </source>
</evidence>
<dbReference type="GO" id="GO:0005886">
    <property type="term" value="C:plasma membrane"/>
    <property type="evidence" value="ECO:0007669"/>
    <property type="project" value="InterPro"/>
</dbReference>
<dbReference type="InterPro" id="IPR011993">
    <property type="entry name" value="PH-like_dom_sf"/>
</dbReference>
<dbReference type="GO" id="GO:0008597">
    <property type="term" value="F:calcium-dependent protein serine/threonine phosphatase regulator activity"/>
    <property type="evidence" value="ECO:0007669"/>
    <property type="project" value="TreeGrafter"/>
</dbReference>
<dbReference type="GO" id="GO:0006884">
    <property type="term" value="P:cell volume homeostasis"/>
    <property type="evidence" value="ECO:0007669"/>
    <property type="project" value="InterPro"/>
</dbReference>
<dbReference type="GO" id="GO:0006821">
    <property type="term" value="P:chloride transport"/>
    <property type="evidence" value="ECO:0007669"/>
    <property type="project" value="InterPro"/>
</dbReference>
<dbReference type="PANTHER" id="PTHR10300">
    <property type="entry name" value="CALCIPRESSIN"/>
    <property type="match status" value="1"/>
</dbReference>
<feature type="compositionally biased region" description="Low complexity" evidence="7">
    <location>
        <begin position="388"/>
        <end position="397"/>
    </location>
</feature>
<evidence type="ECO:0000313" key="9">
    <source>
        <dbReference type="Proteomes" id="UP000269793"/>
    </source>
</evidence>
<comment type="subcellular location">
    <subcellularLocation>
        <location evidence="2">Cytoplasm</location>
    </subcellularLocation>
    <subcellularLocation>
        <location evidence="1">Nucleus</location>
    </subcellularLocation>
</comment>
<dbReference type="InterPro" id="IPR039924">
    <property type="entry name" value="ICln/Lot5/Saf5"/>
</dbReference>
<dbReference type="Gene3D" id="2.30.29.30">
    <property type="entry name" value="Pleckstrin-homology domain (PH domain)/Phosphotyrosine-binding domain (PTB)"/>
    <property type="match status" value="1"/>
</dbReference>
<proteinExistence type="inferred from homology"/>
<protein>
    <submittedName>
        <fullName evidence="8">Calcipressin-1</fullName>
    </submittedName>
</protein>
<dbReference type="VEuPathDB" id="FungiDB:DNF11_1999"/>
<keyword evidence="9" id="KW-1185">Reference proteome</keyword>
<dbReference type="STRING" id="425264.A0A3G2S6K6"/>
<evidence type="ECO:0000256" key="5">
    <source>
        <dbReference type="ARBA" id="ARBA00022490"/>
    </source>
</evidence>
<dbReference type="GO" id="GO:0000387">
    <property type="term" value="P:spliceosomal snRNP assembly"/>
    <property type="evidence" value="ECO:0007669"/>
    <property type="project" value="InterPro"/>
</dbReference>
<dbReference type="InterPro" id="IPR012677">
    <property type="entry name" value="Nucleotide-bd_a/b_plait_sf"/>
</dbReference>
<evidence type="ECO:0000313" key="8">
    <source>
        <dbReference type="EMBL" id="AYO42949.1"/>
    </source>
</evidence>
<dbReference type="GO" id="GO:0034709">
    <property type="term" value="C:methylosome"/>
    <property type="evidence" value="ECO:0007669"/>
    <property type="project" value="InterPro"/>
</dbReference>
<feature type="region of interest" description="Disordered" evidence="7">
    <location>
        <begin position="1"/>
        <end position="26"/>
    </location>
</feature>
<name>A0A3G2S6K6_MALR7</name>
<dbReference type="EMBL" id="CP033150">
    <property type="protein sequence ID" value="AYO42949.1"/>
    <property type="molecule type" value="Genomic_DNA"/>
</dbReference>
<evidence type="ECO:0000256" key="1">
    <source>
        <dbReference type="ARBA" id="ARBA00004123"/>
    </source>
</evidence>
<evidence type="ECO:0000256" key="7">
    <source>
        <dbReference type="SAM" id="MobiDB-lite"/>
    </source>
</evidence>
<organism evidence="8 9">
    <name type="scientific">Malassezia restricta (strain ATCC 96810 / NBRC 103918 / CBS 7877)</name>
    <name type="common">Seborrheic dermatitis infection agent</name>
    <dbReference type="NCBI Taxonomy" id="425264"/>
    <lineage>
        <taxon>Eukaryota</taxon>
        <taxon>Fungi</taxon>
        <taxon>Dikarya</taxon>
        <taxon>Basidiomycota</taxon>
        <taxon>Ustilaginomycotina</taxon>
        <taxon>Malasseziomycetes</taxon>
        <taxon>Malasseziales</taxon>
        <taxon>Malasseziaceae</taxon>
        <taxon>Malassezia</taxon>
    </lineage>
</organism>
<dbReference type="InterPro" id="IPR006931">
    <property type="entry name" value="Calcipressin"/>
</dbReference>
<dbReference type="InterPro" id="IPR003521">
    <property type="entry name" value="ICln"/>
</dbReference>
<accession>A0A3G2S6K6</accession>
<dbReference type="PRINTS" id="PR01348">
    <property type="entry name" value="ICLNCHANNEL"/>
</dbReference>
<dbReference type="PANTHER" id="PTHR10300:SF14">
    <property type="entry name" value="PROTEIN SARAH"/>
    <property type="match status" value="1"/>
</dbReference>
<dbReference type="Pfam" id="PF03517">
    <property type="entry name" value="Voldacs"/>
    <property type="match status" value="1"/>
</dbReference>
<gene>
    <name evidence="8" type="primary">Rcan1</name>
    <name evidence="8" type="ORF">DNF11_1999</name>
</gene>
<dbReference type="GO" id="GO:0005634">
    <property type="term" value="C:nucleus"/>
    <property type="evidence" value="ECO:0007669"/>
    <property type="project" value="UniProtKB-SubCell"/>
</dbReference>
<dbReference type="GO" id="GO:0005829">
    <property type="term" value="C:cytosol"/>
    <property type="evidence" value="ECO:0007669"/>
    <property type="project" value="InterPro"/>
</dbReference>
<comment type="similarity">
    <text evidence="4">Belongs to the RCAN family.</text>
</comment>
<keyword evidence="5" id="KW-0963">Cytoplasm</keyword>